<dbReference type="Proteomes" id="UP000305234">
    <property type="component" value="Unassembled WGS sequence"/>
</dbReference>
<evidence type="ECO:0000313" key="5">
    <source>
        <dbReference type="Proteomes" id="UP000307574"/>
    </source>
</evidence>
<dbReference type="Proteomes" id="UP000307574">
    <property type="component" value="Unassembled WGS sequence"/>
</dbReference>
<evidence type="ECO:0000313" key="4">
    <source>
        <dbReference type="Proteomes" id="UP000305234"/>
    </source>
</evidence>
<comment type="caution">
    <text evidence="3">The sequence shown here is derived from an EMBL/GenBank/DDBJ whole genome shotgun (WGS) entry which is preliminary data.</text>
</comment>
<sequence length="68" mass="7888">MLFCYSAHVGKTKRCRPSRKNTNNGQVFHSLSIFFDICQNIFLVNIIYSKKMTATIILNLNEDSQRMS</sequence>
<keyword evidence="1" id="KW-0812">Transmembrane</keyword>
<accession>A0A4U1ZDU8</accession>
<reference evidence="4 5" key="1">
    <citation type="submission" date="2019-04" db="EMBL/GenBank/DDBJ databases">
        <title>A reverse ecology approach based on a biological definition of microbial populations.</title>
        <authorList>
            <person name="Arevalo P."/>
            <person name="Vaninsberghe D."/>
            <person name="Elsherbini J."/>
            <person name="Gore J."/>
            <person name="Polz M."/>
        </authorList>
    </citation>
    <scope>NUCLEOTIDE SEQUENCE [LARGE SCALE GENOMIC DNA]</scope>
    <source>
        <strain evidence="2 4">10N.261.46.E4</strain>
        <strain evidence="3 5">10N.261.46.F4</strain>
    </source>
</reference>
<name>A0A4U1ZDU8_9VIBR</name>
<dbReference type="AlphaFoldDB" id="A0A4U1ZDU8"/>
<evidence type="ECO:0000313" key="2">
    <source>
        <dbReference type="EMBL" id="TKF29077.1"/>
    </source>
</evidence>
<evidence type="ECO:0000256" key="1">
    <source>
        <dbReference type="SAM" id="Phobius"/>
    </source>
</evidence>
<keyword evidence="1" id="KW-0472">Membrane</keyword>
<dbReference type="EMBL" id="SYUV01000027">
    <property type="protein sequence ID" value="TKF32570.1"/>
    <property type="molecule type" value="Genomic_DNA"/>
</dbReference>
<proteinExistence type="predicted"/>
<organism evidence="3 5">
    <name type="scientific">Vibrio kanaloae</name>
    <dbReference type="NCBI Taxonomy" id="170673"/>
    <lineage>
        <taxon>Bacteria</taxon>
        <taxon>Pseudomonadati</taxon>
        <taxon>Pseudomonadota</taxon>
        <taxon>Gammaproteobacteria</taxon>
        <taxon>Vibrionales</taxon>
        <taxon>Vibrionaceae</taxon>
        <taxon>Vibrio</taxon>
    </lineage>
</organism>
<gene>
    <name evidence="3" type="ORF">FCV50_08960</name>
    <name evidence="2" type="ORF">FCV52_00260</name>
</gene>
<keyword evidence="1" id="KW-1133">Transmembrane helix</keyword>
<feature type="transmembrane region" description="Helical" evidence="1">
    <location>
        <begin position="27"/>
        <end position="48"/>
    </location>
</feature>
<protein>
    <submittedName>
        <fullName evidence="3">Uncharacterized protein</fullName>
    </submittedName>
</protein>
<evidence type="ECO:0000313" key="3">
    <source>
        <dbReference type="EMBL" id="TKF32570.1"/>
    </source>
</evidence>
<dbReference type="EMBL" id="SYUW01000001">
    <property type="protein sequence ID" value="TKF29077.1"/>
    <property type="molecule type" value="Genomic_DNA"/>
</dbReference>